<evidence type="ECO:0000313" key="8">
    <source>
        <dbReference type="EMBL" id="ACZ10378.1"/>
    </source>
</evidence>
<dbReference type="PANTHER" id="PTHR42920:SF5">
    <property type="entry name" value="EAMA DOMAIN-CONTAINING PROTEIN"/>
    <property type="match status" value="1"/>
</dbReference>
<dbReference type="eggNOG" id="COG0697">
    <property type="taxonomic scope" value="Bacteria"/>
</dbReference>
<feature type="transmembrane region" description="Helical" evidence="6">
    <location>
        <begin position="238"/>
        <end position="258"/>
    </location>
</feature>
<dbReference type="InterPro" id="IPR000620">
    <property type="entry name" value="EamA_dom"/>
</dbReference>
<feature type="domain" description="EamA" evidence="7">
    <location>
        <begin position="146"/>
        <end position="278"/>
    </location>
</feature>
<dbReference type="Proteomes" id="UP000000845">
    <property type="component" value="Chromosome"/>
</dbReference>
<dbReference type="GO" id="GO:0005886">
    <property type="term" value="C:plasma membrane"/>
    <property type="evidence" value="ECO:0007669"/>
    <property type="project" value="UniProtKB-SubCell"/>
</dbReference>
<evidence type="ECO:0000256" key="2">
    <source>
        <dbReference type="ARBA" id="ARBA00022475"/>
    </source>
</evidence>
<organism evidence="8 9">
    <name type="scientific">Sebaldella termitidis (strain ATCC 33386 / NCTC 11300)</name>
    <dbReference type="NCBI Taxonomy" id="526218"/>
    <lineage>
        <taxon>Bacteria</taxon>
        <taxon>Fusobacteriati</taxon>
        <taxon>Fusobacteriota</taxon>
        <taxon>Fusobacteriia</taxon>
        <taxon>Fusobacteriales</taxon>
        <taxon>Leptotrichiaceae</taxon>
        <taxon>Sebaldella</taxon>
    </lineage>
</organism>
<dbReference type="PANTHER" id="PTHR42920">
    <property type="entry name" value="OS03G0707200 PROTEIN-RELATED"/>
    <property type="match status" value="1"/>
</dbReference>
<keyword evidence="5 6" id="KW-0472">Membrane</keyword>
<evidence type="ECO:0000256" key="6">
    <source>
        <dbReference type="SAM" id="Phobius"/>
    </source>
</evidence>
<feature type="transmembrane region" description="Helical" evidence="6">
    <location>
        <begin position="149"/>
        <end position="168"/>
    </location>
</feature>
<name>D1AQW8_SEBTE</name>
<keyword evidence="3 6" id="KW-0812">Transmembrane</keyword>
<sequence>MKKYSADLGLLLVGFIWGTGFTATKIGLDGGITPYYMMFLRAAFASIFISVIFFRELRNVTRREVLAGVLLGVFLYLGFSFQTVGLVYTTASKNAFLTAINVVLVPYLYWMFYKKRPDIFAVLSAVLCLCGIGLLSLTGTDFSLNKGDILTMICAVFFACHITFTGILSKKVDAIRLNLVQMYTMTVFSFITCVFNGSITLNVTQTQFLAVLYLGIFSTGICFLLQTTCQQYTTPARASILLCTESLFAPVLSFLILHEVLTPKAIAGAALILISVIVSETKLGFGAKKEQST</sequence>
<keyword evidence="2" id="KW-1003">Cell membrane</keyword>
<accession>D1AQW8</accession>
<dbReference type="RefSeq" id="WP_012862960.1">
    <property type="nucleotide sequence ID" value="NC_013517.1"/>
</dbReference>
<evidence type="ECO:0000256" key="1">
    <source>
        <dbReference type="ARBA" id="ARBA00004651"/>
    </source>
</evidence>
<dbReference type="STRING" id="526218.Sterm_3544"/>
<dbReference type="InterPro" id="IPR037185">
    <property type="entry name" value="EmrE-like"/>
</dbReference>
<reference evidence="8 9" key="2">
    <citation type="journal article" date="2010" name="Stand. Genomic Sci.">
        <title>Complete genome sequence of Sebaldella termitidis type strain (NCTC 11300).</title>
        <authorList>
            <person name="Harmon-Smith M."/>
            <person name="Celia L."/>
            <person name="Chertkov O."/>
            <person name="Lapidus A."/>
            <person name="Copeland A."/>
            <person name="Glavina Del Rio T."/>
            <person name="Nolan M."/>
            <person name="Lucas S."/>
            <person name="Tice H."/>
            <person name="Cheng J.F."/>
            <person name="Han C."/>
            <person name="Detter J.C."/>
            <person name="Bruce D."/>
            <person name="Goodwin L."/>
            <person name="Pitluck S."/>
            <person name="Pati A."/>
            <person name="Liolios K."/>
            <person name="Ivanova N."/>
            <person name="Mavromatis K."/>
            <person name="Mikhailova N."/>
            <person name="Chen A."/>
            <person name="Palaniappan K."/>
            <person name="Land M."/>
            <person name="Hauser L."/>
            <person name="Chang Y.J."/>
            <person name="Jeffries C.D."/>
            <person name="Brettin T."/>
            <person name="Goker M."/>
            <person name="Beck B."/>
            <person name="Bristow J."/>
            <person name="Eisen J.A."/>
            <person name="Markowitz V."/>
            <person name="Hugenholtz P."/>
            <person name="Kyrpides N.C."/>
            <person name="Klenk H.P."/>
            <person name="Chen F."/>
        </authorList>
    </citation>
    <scope>NUCLEOTIDE SEQUENCE [LARGE SCALE GENOMIC DNA]</scope>
    <source>
        <strain evidence="9">ATCC 33386 / NCTC 11300</strain>
    </source>
</reference>
<dbReference type="SUPFAM" id="SSF103481">
    <property type="entry name" value="Multidrug resistance efflux transporter EmrE"/>
    <property type="match status" value="2"/>
</dbReference>
<dbReference type="AlphaFoldDB" id="D1AQW8"/>
<dbReference type="KEGG" id="str:Sterm_3544"/>
<gene>
    <name evidence="8" type="ordered locus">Sterm_3544</name>
</gene>
<feature type="transmembrane region" description="Helical" evidence="6">
    <location>
        <begin position="94"/>
        <end position="112"/>
    </location>
</feature>
<feature type="transmembrane region" description="Helical" evidence="6">
    <location>
        <begin position="33"/>
        <end position="54"/>
    </location>
</feature>
<feature type="transmembrane region" description="Helical" evidence="6">
    <location>
        <begin position="180"/>
        <end position="201"/>
    </location>
</feature>
<protein>
    <recommendedName>
        <fullName evidence="7">EamA domain-containing protein</fullName>
    </recommendedName>
</protein>
<evidence type="ECO:0000256" key="3">
    <source>
        <dbReference type="ARBA" id="ARBA00022692"/>
    </source>
</evidence>
<dbReference type="InterPro" id="IPR051258">
    <property type="entry name" value="Diverse_Substrate_Transporter"/>
</dbReference>
<proteinExistence type="predicted"/>
<dbReference type="HOGENOM" id="CLU_033863_21_3_0"/>
<evidence type="ECO:0000313" key="9">
    <source>
        <dbReference type="Proteomes" id="UP000000845"/>
    </source>
</evidence>
<feature type="transmembrane region" description="Helical" evidence="6">
    <location>
        <begin position="207"/>
        <end position="226"/>
    </location>
</feature>
<evidence type="ECO:0000259" key="7">
    <source>
        <dbReference type="Pfam" id="PF00892"/>
    </source>
</evidence>
<feature type="transmembrane region" description="Helical" evidence="6">
    <location>
        <begin position="66"/>
        <end position="88"/>
    </location>
</feature>
<feature type="domain" description="EamA" evidence="7">
    <location>
        <begin position="6"/>
        <end position="136"/>
    </location>
</feature>
<keyword evidence="9" id="KW-1185">Reference proteome</keyword>
<reference evidence="9" key="1">
    <citation type="submission" date="2009-09" db="EMBL/GenBank/DDBJ databases">
        <title>The complete chromosome of Sebaldella termitidis ATCC 33386.</title>
        <authorList>
            <consortium name="US DOE Joint Genome Institute (JGI-PGF)"/>
            <person name="Lucas S."/>
            <person name="Copeland A."/>
            <person name="Lapidus A."/>
            <person name="Glavina del Rio T."/>
            <person name="Dalin E."/>
            <person name="Tice H."/>
            <person name="Bruce D."/>
            <person name="Goodwin L."/>
            <person name="Pitluck S."/>
            <person name="Kyrpides N."/>
            <person name="Mavromatis K."/>
            <person name="Ivanova N."/>
            <person name="Mikhailova N."/>
            <person name="Sims D."/>
            <person name="Meincke L."/>
            <person name="Brettin T."/>
            <person name="Detter J.C."/>
            <person name="Han C."/>
            <person name="Larimer F."/>
            <person name="Land M."/>
            <person name="Hauser L."/>
            <person name="Markowitz V."/>
            <person name="Cheng J.F."/>
            <person name="Hugenholtz P."/>
            <person name="Woyke T."/>
            <person name="Wu D."/>
            <person name="Eisen J.A."/>
        </authorList>
    </citation>
    <scope>NUCLEOTIDE SEQUENCE [LARGE SCALE GENOMIC DNA]</scope>
    <source>
        <strain evidence="9">ATCC 33386 / NCTC 11300</strain>
    </source>
</reference>
<feature type="transmembrane region" description="Helical" evidence="6">
    <location>
        <begin position="264"/>
        <end position="285"/>
    </location>
</feature>
<evidence type="ECO:0000256" key="4">
    <source>
        <dbReference type="ARBA" id="ARBA00022989"/>
    </source>
</evidence>
<dbReference type="Pfam" id="PF00892">
    <property type="entry name" value="EamA"/>
    <property type="match status" value="2"/>
</dbReference>
<keyword evidence="4 6" id="KW-1133">Transmembrane helix</keyword>
<feature type="transmembrane region" description="Helical" evidence="6">
    <location>
        <begin position="119"/>
        <end position="137"/>
    </location>
</feature>
<dbReference type="EMBL" id="CP001739">
    <property type="protein sequence ID" value="ACZ10378.1"/>
    <property type="molecule type" value="Genomic_DNA"/>
</dbReference>
<comment type="subcellular location">
    <subcellularLocation>
        <location evidence="1">Cell membrane</location>
        <topology evidence="1">Multi-pass membrane protein</topology>
    </subcellularLocation>
</comment>
<evidence type="ECO:0000256" key="5">
    <source>
        <dbReference type="ARBA" id="ARBA00023136"/>
    </source>
</evidence>